<dbReference type="PANTHER" id="PTHR40265:SF1">
    <property type="entry name" value="GLYOXALASE-LIKE DOMAIN-CONTAINING PROTEIN"/>
    <property type="match status" value="1"/>
</dbReference>
<dbReference type="EMBL" id="MCGR01000005">
    <property type="protein sequence ID" value="ORY89715.1"/>
    <property type="molecule type" value="Genomic_DNA"/>
</dbReference>
<organism evidence="2 3">
    <name type="scientific">Leucosporidium creatinivorum</name>
    <dbReference type="NCBI Taxonomy" id="106004"/>
    <lineage>
        <taxon>Eukaryota</taxon>
        <taxon>Fungi</taxon>
        <taxon>Dikarya</taxon>
        <taxon>Basidiomycota</taxon>
        <taxon>Pucciniomycotina</taxon>
        <taxon>Microbotryomycetes</taxon>
        <taxon>Leucosporidiales</taxon>
        <taxon>Leucosporidium</taxon>
    </lineage>
</organism>
<keyword evidence="3" id="KW-1185">Reference proteome</keyword>
<comment type="caution">
    <text evidence="2">The sequence shown here is derived from an EMBL/GenBank/DDBJ whole genome shotgun (WGS) entry which is preliminary data.</text>
</comment>
<dbReference type="InterPro" id="IPR029068">
    <property type="entry name" value="Glyas_Bleomycin-R_OHBP_Dase"/>
</dbReference>
<evidence type="ECO:0000313" key="2">
    <source>
        <dbReference type="EMBL" id="ORY89715.1"/>
    </source>
</evidence>
<dbReference type="AlphaFoldDB" id="A0A1Y2FZT3"/>
<dbReference type="Pfam" id="PF13468">
    <property type="entry name" value="Glyoxalase_3"/>
    <property type="match status" value="1"/>
</dbReference>
<dbReference type="InParanoid" id="A0A1Y2FZT3"/>
<evidence type="ECO:0000313" key="3">
    <source>
        <dbReference type="Proteomes" id="UP000193467"/>
    </source>
</evidence>
<dbReference type="InterPro" id="IPR025870">
    <property type="entry name" value="Glyoxalase-like_dom"/>
</dbReference>
<sequence length="267" mass="28743">MAPSSQLDHLILLVPSIARESLDWLSAAGFDLIPGGQHADGLTENVLISLKDGVYLELIAFTAGTGPDKRSAHWWGKKKDGWIDWSLAPAPSTAKARVDGINDASGGAVYDQPVAGGRLNKQGQHVEWEVAFPIVGGDAGERGRRPFWCEDISERGWRVPERLSDQPNGASGISSLILLSAPSQLDRYLSLLAPILAASSSGSFHQYELDHPIGEGKVKVFVREASTDAEKQWVEERGEGLYEVGVSTGKGEKTTIGEAEGARIVFE</sequence>
<dbReference type="Gene3D" id="3.10.180.10">
    <property type="entry name" value="2,3-Dihydroxybiphenyl 1,2-Dioxygenase, domain 1"/>
    <property type="match status" value="1"/>
</dbReference>
<proteinExistence type="predicted"/>
<name>A0A1Y2FZT3_9BASI</name>
<feature type="domain" description="Glyoxalase-like" evidence="1">
    <location>
        <begin position="7"/>
        <end position="182"/>
    </location>
</feature>
<gene>
    <name evidence="2" type="ORF">BCR35DRAFT_300145</name>
</gene>
<evidence type="ECO:0000259" key="1">
    <source>
        <dbReference type="Pfam" id="PF13468"/>
    </source>
</evidence>
<dbReference type="OrthoDB" id="408973at2759"/>
<accession>A0A1Y2FZT3</accession>
<protein>
    <submittedName>
        <fullName evidence="2">Glyoxalase-like domain-domain-containing protein</fullName>
    </submittedName>
</protein>
<dbReference type="PANTHER" id="PTHR40265">
    <property type="entry name" value="BLL2707 PROTEIN"/>
    <property type="match status" value="1"/>
</dbReference>
<reference evidence="2 3" key="1">
    <citation type="submission" date="2016-07" db="EMBL/GenBank/DDBJ databases">
        <title>Pervasive Adenine N6-methylation of Active Genes in Fungi.</title>
        <authorList>
            <consortium name="DOE Joint Genome Institute"/>
            <person name="Mondo S.J."/>
            <person name="Dannebaum R.O."/>
            <person name="Kuo R.C."/>
            <person name="Labutti K."/>
            <person name="Haridas S."/>
            <person name="Kuo A."/>
            <person name="Salamov A."/>
            <person name="Ahrendt S.R."/>
            <person name="Lipzen A."/>
            <person name="Sullivan W."/>
            <person name="Andreopoulos W.B."/>
            <person name="Clum A."/>
            <person name="Lindquist E."/>
            <person name="Daum C."/>
            <person name="Ramamoorthy G.K."/>
            <person name="Gryganskyi A."/>
            <person name="Culley D."/>
            <person name="Magnuson J.K."/>
            <person name="James T.Y."/>
            <person name="O'Malley M.A."/>
            <person name="Stajich J.E."/>
            <person name="Spatafora J.W."/>
            <person name="Visel A."/>
            <person name="Grigoriev I.V."/>
        </authorList>
    </citation>
    <scope>NUCLEOTIDE SEQUENCE [LARGE SCALE GENOMIC DNA]</scope>
    <source>
        <strain evidence="2 3">62-1032</strain>
    </source>
</reference>
<dbReference type="Proteomes" id="UP000193467">
    <property type="component" value="Unassembled WGS sequence"/>
</dbReference>